<organism evidence="2 3">
    <name type="scientific">Cinchona calisaya</name>
    <dbReference type="NCBI Taxonomy" id="153742"/>
    <lineage>
        <taxon>Eukaryota</taxon>
        <taxon>Viridiplantae</taxon>
        <taxon>Streptophyta</taxon>
        <taxon>Embryophyta</taxon>
        <taxon>Tracheophyta</taxon>
        <taxon>Spermatophyta</taxon>
        <taxon>Magnoliopsida</taxon>
        <taxon>eudicotyledons</taxon>
        <taxon>Gunneridae</taxon>
        <taxon>Pentapetalae</taxon>
        <taxon>asterids</taxon>
        <taxon>lamiids</taxon>
        <taxon>Gentianales</taxon>
        <taxon>Rubiaceae</taxon>
        <taxon>Cinchonoideae</taxon>
        <taxon>Cinchoneae</taxon>
        <taxon>Cinchona</taxon>
    </lineage>
</organism>
<evidence type="ECO:0000256" key="1">
    <source>
        <dbReference type="SAM" id="MobiDB-lite"/>
    </source>
</evidence>
<gene>
    <name evidence="2" type="ORF">ACH5RR_034033</name>
</gene>
<evidence type="ECO:0000313" key="3">
    <source>
        <dbReference type="Proteomes" id="UP001630127"/>
    </source>
</evidence>
<protein>
    <submittedName>
        <fullName evidence="2">Uncharacterized protein</fullName>
    </submittedName>
</protein>
<feature type="region of interest" description="Disordered" evidence="1">
    <location>
        <begin position="68"/>
        <end position="101"/>
    </location>
</feature>
<evidence type="ECO:0000313" key="2">
    <source>
        <dbReference type="EMBL" id="KAL3504192.1"/>
    </source>
</evidence>
<keyword evidence="3" id="KW-1185">Reference proteome</keyword>
<dbReference type="AlphaFoldDB" id="A0ABD2Y9Q1"/>
<dbReference type="Proteomes" id="UP001630127">
    <property type="component" value="Unassembled WGS sequence"/>
</dbReference>
<sequence length="124" mass="14327">LLDGRRSFRKKVSSIQKLLFFKKPKLKPKPPSVVPYEFQGKHREDDGNPILFSHGNITRKPFLLSKRSRCNNYNEENGSNTDQEEEMPKKPKKPKKTSTYLDASSALHAIITIPANFKNKMRKV</sequence>
<feature type="compositionally biased region" description="Polar residues" evidence="1">
    <location>
        <begin position="70"/>
        <end position="81"/>
    </location>
</feature>
<reference evidence="2 3" key="1">
    <citation type="submission" date="2024-11" db="EMBL/GenBank/DDBJ databases">
        <title>A near-complete genome assembly of Cinchona calisaya.</title>
        <authorList>
            <person name="Lian D.C."/>
            <person name="Zhao X.W."/>
            <person name="Wei L."/>
        </authorList>
    </citation>
    <scope>NUCLEOTIDE SEQUENCE [LARGE SCALE GENOMIC DNA]</scope>
    <source>
        <tissue evidence="2">Nenye</tissue>
    </source>
</reference>
<name>A0ABD2Y9Q1_9GENT</name>
<feature type="non-terminal residue" evidence="2">
    <location>
        <position position="1"/>
    </location>
</feature>
<comment type="caution">
    <text evidence="2">The sequence shown here is derived from an EMBL/GenBank/DDBJ whole genome shotgun (WGS) entry which is preliminary data.</text>
</comment>
<accession>A0ABD2Y9Q1</accession>
<dbReference type="EMBL" id="JBJUIK010000014">
    <property type="protein sequence ID" value="KAL3504192.1"/>
    <property type="molecule type" value="Genomic_DNA"/>
</dbReference>
<proteinExistence type="predicted"/>